<dbReference type="Gene3D" id="1.10.10.10">
    <property type="entry name" value="Winged helix-like DNA-binding domain superfamily/Winged helix DNA-binding domain"/>
    <property type="match status" value="1"/>
</dbReference>
<dbReference type="Pfam" id="PF23470">
    <property type="entry name" value="Zn_ribbon_PF0610"/>
    <property type="match status" value="1"/>
</dbReference>
<feature type="domain" description="PF0610-like winged HTH N-terminal" evidence="1">
    <location>
        <begin position="5"/>
        <end position="55"/>
    </location>
</feature>
<proteinExistence type="predicted"/>
<gene>
    <name evidence="3" type="ORF">AArcSt2_15970</name>
</gene>
<dbReference type="Proteomes" id="UP001203207">
    <property type="component" value="Unassembled WGS sequence"/>
</dbReference>
<reference evidence="3" key="1">
    <citation type="journal article" date="2022" name="Syst. Appl. Microbiol.">
        <title>Natronocalculus amylovorans gen. nov., sp. nov., and Natranaeroarchaeum aerophilus sp. nov., dominant culturable amylolytic natronoarchaea from hypersaline soda lakes in southwestern Siberia.</title>
        <authorList>
            <person name="Sorokin D.Y."/>
            <person name="Elcheninov A.G."/>
            <person name="Khizhniak T.V."/>
            <person name="Koenen M."/>
            <person name="Bale N.J."/>
            <person name="Damste J.S.S."/>
            <person name="Kublanov I.V."/>
        </authorList>
    </citation>
    <scope>NUCLEOTIDE SEQUENCE</scope>
    <source>
        <strain evidence="3">AArc-St2</strain>
    </source>
</reference>
<dbReference type="CDD" id="cd00090">
    <property type="entry name" value="HTH_ARSR"/>
    <property type="match status" value="1"/>
</dbReference>
<evidence type="ECO:0000313" key="4">
    <source>
        <dbReference type="Proteomes" id="UP001203207"/>
    </source>
</evidence>
<dbReference type="InterPro" id="IPR049159">
    <property type="entry name" value="PF0610-like_wHTH_N"/>
</dbReference>
<dbReference type="AlphaFoldDB" id="A0AAE3G0G6"/>
<feature type="domain" description="PF0610-like rubredoxin-like zinc beta-ribbon C-terminal" evidence="2">
    <location>
        <begin position="59"/>
        <end position="95"/>
    </location>
</feature>
<organism evidence="3 4">
    <name type="scientific">Natronocalculus amylovorans</name>
    <dbReference type="NCBI Taxonomy" id="2917812"/>
    <lineage>
        <taxon>Archaea</taxon>
        <taxon>Methanobacteriati</taxon>
        <taxon>Methanobacteriota</taxon>
        <taxon>Stenosarchaea group</taxon>
        <taxon>Halobacteria</taxon>
        <taxon>Halobacteriales</taxon>
        <taxon>Haloferacaceae</taxon>
        <taxon>Natronocalculus</taxon>
    </lineage>
</organism>
<dbReference type="PANTHER" id="PTHR40663:SF2">
    <property type="entry name" value="TRANSCRIPTIONAL REGULATOR"/>
    <property type="match status" value="1"/>
</dbReference>
<accession>A0AAE3G0G6</accession>
<reference evidence="3" key="2">
    <citation type="submission" date="2022-02" db="EMBL/GenBank/DDBJ databases">
        <authorList>
            <person name="Elcheninov A.G."/>
            <person name="Sorokin D.Y."/>
            <person name="Kublanov I.V."/>
        </authorList>
    </citation>
    <scope>NUCLEOTIDE SEQUENCE</scope>
    <source>
        <strain evidence="3">AArc-St2</strain>
    </source>
</reference>
<protein>
    <submittedName>
        <fullName evidence="3">Transcriptional regulator</fullName>
    </submittedName>
</protein>
<dbReference type="InterPro" id="IPR036388">
    <property type="entry name" value="WH-like_DNA-bd_sf"/>
</dbReference>
<comment type="caution">
    <text evidence="3">The sequence shown here is derived from an EMBL/GenBank/DDBJ whole genome shotgun (WGS) entry which is preliminary data.</text>
</comment>
<dbReference type="InterPro" id="IPR011991">
    <property type="entry name" value="ArsR-like_HTH"/>
</dbReference>
<dbReference type="RefSeq" id="WP_174653462.1">
    <property type="nucleotide sequence ID" value="NZ_JAKRVX010000011.1"/>
</dbReference>
<dbReference type="PANTHER" id="PTHR40663">
    <property type="match status" value="1"/>
</dbReference>
<dbReference type="Pfam" id="PF21476">
    <property type="entry name" value="PF0610-like_N"/>
    <property type="match status" value="1"/>
</dbReference>
<evidence type="ECO:0000313" key="3">
    <source>
        <dbReference type="EMBL" id="MCL9818436.1"/>
    </source>
</evidence>
<name>A0AAE3G0G6_9EURY</name>
<dbReference type="InterPro" id="IPR057022">
    <property type="entry name" value="PF0610-like_Zn_ribbon_C"/>
</dbReference>
<evidence type="ECO:0000259" key="2">
    <source>
        <dbReference type="Pfam" id="PF23470"/>
    </source>
</evidence>
<dbReference type="InterPro" id="IPR038767">
    <property type="entry name" value="PF0610-like"/>
</dbReference>
<dbReference type="EMBL" id="JAKRVX010000011">
    <property type="protein sequence ID" value="MCL9818436.1"/>
    <property type="molecule type" value="Genomic_DNA"/>
</dbReference>
<dbReference type="SUPFAM" id="SSF46785">
    <property type="entry name" value="Winged helix' DNA-binding domain"/>
    <property type="match status" value="1"/>
</dbReference>
<dbReference type="InterPro" id="IPR036390">
    <property type="entry name" value="WH_DNA-bd_sf"/>
</dbReference>
<keyword evidence="4" id="KW-1185">Reference proteome</keyword>
<evidence type="ECO:0000259" key="1">
    <source>
        <dbReference type="Pfam" id="PF21476"/>
    </source>
</evidence>
<sequence length="96" mass="10850">MPEATTRERITMRLRESPATATVLSEELSLPRSTVYHDLKHVAQSVSGQDTDEELLVAPPECRNCGFSRFDEPINRPSRCPDCRSESIDEAVFTIR</sequence>